<feature type="non-terminal residue" evidence="1">
    <location>
        <position position="1"/>
    </location>
</feature>
<organism evidence="1">
    <name type="scientific">marine metagenome</name>
    <dbReference type="NCBI Taxonomy" id="408172"/>
    <lineage>
        <taxon>unclassified sequences</taxon>
        <taxon>metagenomes</taxon>
        <taxon>ecological metagenomes</taxon>
    </lineage>
</organism>
<dbReference type="AlphaFoldDB" id="A0A382ZKQ0"/>
<protein>
    <recommendedName>
        <fullName evidence="2">Glycosyl hydrolase family 32 N-terminal domain-containing protein</fullName>
    </recommendedName>
</protein>
<reference evidence="1" key="1">
    <citation type="submission" date="2018-05" db="EMBL/GenBank/DDBJ databases">
        <authorList>
            <person name="Lanie J.A."/>
            <person name="Ng W.-L."/>
            <person name="Kazmierczak K.M."/>
            <person name="Andrzejewski T.M."/>
            <person name="Davidsen T.M."/>
            <person name="Wayne K.J."/>
            <person name="Tettelin H."/>
            <person name="Glass J.I."/>
            <person name="Rusch D."/>
            <person name="Podicherti R."/>
            <person name="Tsui H.-C.T."/>
            <person name="Winkler M.E."/>
        </authorList>
    </citation>
    <scope>NUCLEOTIDE SEQUENCE</scope>
</reference>
<feature type="non-terminal residue" evidence="1">
    <location>
        <position position="256"/>
    </location>
</feature>
<dbReference type="EMBL" id="UINC01184673">
    <property type="protein sequence ID" value="SVD95993.1"/>
    <property type="molecule type" value="Genomic_DNA"/>
</dbReference>
<evidence type="ECO:0008006" key="2">
    <source>
        <dbReference type="Google" id="ProtNLM"/>
    </source>
</evidence>
<sequence length="256" mass="29043">PDLEIDTDGNLHLIYYNYDQDWGFEGAYYGLATQDTSGFQASIPLGITDEFQEPCDCCQPDLAVSNEGDVYIAYRNNIINHRDHYLIKKTQEDSTFSNPILISAYNDFINFCPASGPTISLNDSLVSVSYFVYENNSSFVNFSSLNEIEFVNEVILNDNGYQQNHSHSILHDNFIHIAWIEHGLGNPDIFYGVIEIGNDELMNIERLNQDSTFGEAMQKDPKLLWGDSSLFCFWSDGRSGEYQVYLSVAILDTQTV</sequence>
<name>A0A382ZKQ0_9ZZZZ</name>
<gene>
    <name evidence="1" type="ORF">METZ01_LOCUS448847</name>
</gene>
<accession>A0A382ZKQ0</accession>
<evidence type="ECO:0000313" key="1">
    <source>
        <dbReference type="EMBL" id="SVD95993.1"/>
    </source>
</evidence>
<proteinExistence type="predicted"/>